<keyword evidence="3" id="KW-0732">Signal</keyword>
<evidence type="ECO:0000256" key="4">
    <source>
        <dbReference type="ARBA" id="ARBA00023136"/>
    </source>
</evidence>
<dbReference type="InterPro" id="IPR000680">
    <property type="entry name" value="Borrelia_lipo"/>
</dbReference>
<proteinExistence type="predicted"/>
<evidence type="ECO:0000256" key="3">
    <source>
        <dbReference type="ARBA" id="ARBA00022729"/>
    </source>
</evidence>
<sequence length="307" mass="31398">MHFLELASDALGFIVKVATTKQDVGQHFIALGKKLEKSSEELEQIAVKATTGVDKNDSSQNLIRNAVDSAKTTLNILKEHLSSLGEVGDSNLVGEATKDQNGVSASTDELKKVYNALKGIVGIVTKEGKVKEPSVSSVTLASNSIGGASIKDGAKILAAGQKAGAAVGDKAAAIVSAVRGEEILAAIIESSEGDAAGTIGGNATGETSALKFARGGSTVDNLAQEAAKAGAVAGGIALRSLVKDGKLAAHSADDDKAAQAAGITAVNKLLRILENMIIKTVKNVLEQAKEKIDEARDPKEPVLGPNK</sequence>
<accession>W5SIR3</accession>
<geneLocation type="plasmid" evidence="9">
    <name>unnamed</name>
</geneLocation>
<evidence type="ECO:0000256" key="1">
    <source>
        <dbReference type="ARBA" id="ARBA00003932"/>
    </source>
</evidence>
<evidence type="ECO:0000256" key="2">
    <source>
        <dbReference type="ARBA" id="ARBA00004459"/>
    </source>
</evidence>
<comment type="subcellular location">
    <subcellularLocation>
        <location evidence="2 8">Cell outer membrane</location>
        <topology evidence="2 8">Lipid-anchor</topology>
    </subcellularLocation>
</comment>
<dbReference type="Pfam" id="PF00921">
    <property type="entry name" value="Lipoprotein_2"/>
    <property type="match status" value="1"/>
</dbReference>
<keyword evidence="4 8" id="KW-0472">Membrane</keyword>
<dbReference type="HOGENOM" id="CLU_054711_2_0_12"/>
<dbReference type="AlphaFoldDB" id="W5SIR3"/>
<reference evidence="9" key="1">
    <citation type="submission" date="2013-02" db="EMBL/GenBank/DDBJ databases">
        <title>Comparative genomics of Borrelia species.</title>
        <authorList>
            <person name="Schwan T.G."/>
            <person name="Raffel S.J."/>
            <person name="Porcella S.F."/>
        </authorList>
    </citation>
    <scope>NUCLEOTIDE SEQUENCE</scope>
    <source>
        <strain evidence="9">DOU</strain>
        <plasmid evidence="9">unnamed</plasmid>
    </source>
</reference>
<keyword evidence="5 8" id="KW-0564">Palmitate</keyword>
<protein>
    <recommendedName>
        <fullName evidence="8">Variable large protein</fullName>
    </recommendedName>
</protein>
<keyword evidence="6 8" id="KW-0998">Cell outer membrane</keyword>
<evidence type="ECO:0000256" key="5">
    <source>
        <dbReference type="ARBA" id="ARBA00023139"/>
    </source>
</evidence>
<dbReference type="EMBL" id="CP004288">
    <property type="protein sequence ID" value="AHH07039.1"/>
    <property type="molecule type" value="Genomic_DNA"/>
</dbReference>
<name>W5SIR3_9SPIR</name>
<evidence type="ECO:0000256" key="8">
    <source>
        <dbReference type="RuleBase" id="RU363105"/>
    </source>
</evidence>
<evidence type="ECO:0000256" key="7">
    <source>
        <dbReference type="ARBA" id="ARBA00023288"/>
    </source>
</evidence>
<comment type="function">
    <text evidence="1 8">The Vlp and Vsp proteins are antigenically distinct proteins, only one vlp or vsp gene is transcriptionally active at any one time. Switching between these genes is a mechanism of host immune response evasion.</text>
</comment>
<gene>
    <name evidence="9" type="ORF">BCD_0973</name>
</gene>
<dbReference type="SUPFAM" id="SSF74748">
    <property type="entry name" value="Variable surface antigen VlsE"/>
    <property type="match status" value="1"/>
</dbReference>
<evidence type="ECO:0000256" key="6">
    <source>
        <dbReference type="ARBA" id="ARBA00023237"/>
    </source>
</evidence>
<dbReference type="GO" id="GO:0009279">
    <property type="term" value="C:cell outer membrane"/>
    <property type="evidence" value="ECO:0007669"/>
    <property type="project" value="UniProtKB-SubCell"/>
</dbReference>
<keyword evidence="9" id="KW-0614">Plasmid</keyword>
<keyword evidence="7 8" id="KW-0449">Lipoprotein</keyword>
<evidence type="ECO:0000313" key="9">
    <source>
        <dbReference type="EMBL" id="AHH07039.1"/>
    </source>
</evidence>
<organism evidence="9">
    <name type="scientific">Borrelia crocidurae DOU</name>
    <dbReference type="NCBI Taxonomy" id="1293575"/>
    <lineage>
        <taxon>Bacteria</taxon>
        <taxon>Pseudomonadati</taxon>
        <taxon>Spirochaetota</taxon>
        <taxon>Spirochaetia</taxon>
        <taxon>Spirochaetales</taxon>
        <taxon>Borreliaceae</taxon>
        <taxon>Borrelia</taxon>
    </lineage>
</organism>